<evidence type="ECO:0000313" key="11">
    <source>
        <dbReference type="EMBL" id="KAJ3690089.1"/>
    </source>
</evidence>
<evidence type="ECO:0000256" key="9">
    <source>
        <dbReference type="SAM" id="SignalP"/>
    </source>
</evidence>
<keyword evidence="12" id="KW-1185">Reference proteome</keyword>
<evidence type="ECO:0000256" key="8">
    <source>
        <dbReference type="SAM" id="Phobius"/>
    </source>
</evidence>
<proteinExistence type="predicted"/>
<dbReference type="Proteomes" id="UP001210211">
    <property type="component" value="Unassembled WGS sequence"/>
</dbReference>
<dbReference type="Gene3D" id="3.80.10.10">
    <property type="entry name" value="Ribonuclease Inhibitor"/>
    <property type="match status" value="3"/>
</dbReference>
<dbReference type="AlphaFoldDB" id="A0AAD5ZB29"/>
<dbReference type="PANTHER" id="PTHR48065">
    <property type="entry name" value="OS10G0469600 PROTEIN"/>
    <property type="match status" value="1"/>
</dbReference>
<dbReference type="SUPFAM" id="SSF52058">
    <property type="entry name" value="L domain-like"/>
    <property type="match status" value="1"/>
</dbReference>
<evidence type="ECO:0000256" key="3">
    <source>
        <dbReference type="ARBA" id="ARBA00022692"/>
    </source>
</evidence>
<protein>
    <recommendedName>
        <fullName evidence="10">Leucine-rich repeat-containing N-terminal plant-type domain-containing protein</fullName>
    </recommendedName>
</protein>
<feature type="region of interest" description="Disordered" evidence="7">
    <location>
        <begin position="689"/>
        <end position="709"/>
    </location>
</feature>
<dbReference type="InterPro" id="IPR013210">
    <property type="entry name" value="LRR_N_plant-typ"/>
</dbReference>
<sequence length="709" mass="78161">MKRHFYYLFYFFLLHLCSFQSKGETEADALLNWKSSLYNPATLNSWSRSNSTKPCSWYGIICDSTNSIIELNLPNIGLNGTFDKLNFGALPNLTHLNFSGNQLLHGSIPESISNLSYLVSLDLSGNGLTGSIPHSLGDLTRLEHLNLGMNGLTGIIPAGIGNLINLIELNLVYNYFTGSIPESIGKLTHLNVLHLGSNNLTGRIPSELANLGFLKVLNLSTNSLLVPIPSYIANFSLLESLDLSGLNLRGQMQDLFIGSNGSLSWNFSSMPNMQYLFIRDNFLNGSLPSFFCNLDSLIALDLSRNQLSDELPQCWWEIKSLQMMILESNNFSGEIPISRGRMPPLLSIHLANNSLVGGFPSALKNCHDLVVLDLGKNRLFGEIPEWLGYSFPSLKILSLRSNMFSGTIPALQSLSKLQLMDFSSNNFTGSIPQSIGNLTSMTVQQTWSKLDSSKFTYMESISITWKGSELSFQQNLALVNGIDLSSNSLIGKIPAELTGLFGLLFLNLSNNHLTNLIPVNIGDLQELEFLDLSNNALSGHIPPSIASITSLSFLNLSNNNLSGEIPMGSQMQTLDNPQIYAGNDGLCGFPLAKACKKDDSTIQQGSITDLDNDSDKEEIVWLFGFVMLGFIFGFWTFLGILFFKKDWRSSYLHNIDRMQEKLLCALKSSSSMGRSSMINEELDSSSQFSHQFSSTKAPDWGSSSSTTTN</sequence>
<dbReference type="Pfam" id="PF13855">
    <property type="entry name" value="LRR_8"/>
    <property type="match status" value="3"/>
</dbReference>
<comment type="subcellular location">
    <subcellularLocation>
        <location evidence="1">Membrane</location>
        <topology evidence="1">Single-pass membrane protein</topology>
    </subcellularLocation>
</comment>
<gene>
    <name evidence="11" type="ORF">LUZ61_019253</name>
</gene>
<dbReference type="InterPro" id="IPR032675">
    <property type="entry name" value="LRR_dom_sf"/>
</dbReference>
<name>A0AAD5ZB29_9POAL</name>
<keyword evidence="6 8" id="KW-0472">Membrane</keyword>
<keyword evidence="9" id="KW-0732">Signal</keyword>
<organism evidence="11 12">
    <name type="scientific">Rhynchospora tenuis</name>
    <dbReference type="NCBI Taxonomy" id="198213"/>
    <lineage>
        <taxon>Eukaryota</taxon>
        <taxon>Viridiplantae</taxon>
        <taxon>Streptophyta</taxon>
        <taxon>Embryophyta</taxon>
        <taxon>Tracheophyta</taxon>
        <taxon>Spermatophyta</taxon>
        <taxon>Magnoliopsida</taxon>
        <taxon>Liliopsida</taxon>
        <taxon>Poales</taxon>
        <taxon>Cyperaceae</taxon>
        <taxon>Cyperoideae</taxon>
        <taxon>Rhynchosporeae</taxon>
        <taxon>Rhynchospora</taxon>
    </lineage>
</organism>
<keyword evidence="5 8" id="KW-1133">Transmembrane helix</keyword>
<evidence type="ECO:0000256" key="7">
    <source>
        <dbReference type="SAM" id="MobiDB-lite"/>
    </source>
</evidence>
<feature type="transmembrane region" description="Helical" evidence="8">
    <location>
        <begin position="619"/>
        <end position="643"/>
    </location>
</feature>
<evidence type="ECO:0000256" key="5">
    <source>
        <dbReference type="ARBA" id="ARBA00022989"/>
    </source>
</evidence>
<dbReference type="EMBL" id="JAMRDG010000002">
    <property type="protein sequence ID" value="KAJ3690089.1"/>
    <property type="molecule type" value="Genomic_DNA"/>
</dbReference>
<reference evidence="11 12" key="1">
    <citation type="journal article" date="2022" name="Cell">
        <title>Repeat-based holocentromeres influence genome architecture and karyotype evolution.</title>
        <authorList>
            <person name="Hofstatter P.G."/>
            <person name="Thangavel G."/>
            <person name="Lux T."/>
            <person name="Neumann P."/>
            <person name="Vondrak T."/>
            <person name="Novak P."/>
            <person name="Zhang M."/>
            <person name="Costa L."/>
            <person name="Castellani M."/>
            <person name="Scott A."/>
            <person name="Toegelov H."/>
            <person name="Fuchs J."/>
            <person name="Mata-Sucre Y."/>
            <person name="Dias Y."/>
            <person name="Vanzela A.L.L."/>
            <person name="Huettel B."/>
            <person name="Almeida C.C.S."/>
            <person name="Simkova H."/>
            <person name="Souza G."/>
            <person name="Pedrosa-Harand A."/>
            <person name="Macas J."/>
            <person name="Mayer K.F.X."/>
            <person name="Houben A."/>
            <person name="Marques A."/>
        </authorList>
    </citation>
    <scope>NUCLEOTIDE SEQUENCE [LARGE SCALE GENOMIC DNA]</scope>
    <source>
        <strain evidence="11">RhyTen1mFocal</strain>
    </source>
</reference>
<feature type="signal peptide" evidence="9">
    <location>
        <begin position="1"/>
        <end position="23"/>
    </location>
</feature>
<dbReference type="SMART" id="SM00369">
    <property type="entry name" value="LRR_TYP"/>
    <property type="match status" value="6"/>
</dbReference>
<keyword evidence="2" id="KW-0433">Leucine-rich repeat</keyword>
<dbReference type="SUPFAM" id="SSF52047">
    <property type="entry name" value="RNI-like"/>
    <property type="match status" value="1"/>
</dbReference>
<comment type="caution">
    <text evidence="11">The sequence shown here is derived from an EMBL/GenBank/DDBJ whole genome shotgun (WGS) entry which is preliminary data.</text>
</comment>
<evidence type="ECO:0000256" key="1">
    <source>
        <dbReference type="ARBA" id="ARBA00004167"/>
    </source>
</evidence>
<feature type="chain" id="PRO_5041994961" description="Leucine-rich repeat-containing N-terminal plant-type domain-containing protein" evidence="9">
    <location>
        <begin position="24"/>
        <end position="709"/>
    </location>
</feature>
<dbReference type="InterPro" id="IPR001611">
    <property type="entry name" value="Leu-rich_rpt"/>
</dbReference>
<dbReference type="FunFam" id="3.80.10.10:FF:000383">
    <property type="entry name" value="Leucine-rich repeat receptor protein kinase EMS1"/>
    <property type="match status" value="1"/>
</dbReference>
<dbReference type="InterPro" id="IPR003591">
    <property type="entry name" value="Leu-rich_rpt_typical-subtyp"/>
</dbReference>
<dbReference type="GO" id="GO:0016020">
    <property type="term" value="C:membrane"/>
    <property type="evidence" value="ECO:0007669"/>
    <property type="project" value="UniProtKB-SubCell"/>
</dbReference>
<dbReference type="Pfam" id="PF08263">
    <property type="entry name" value="LRRNT_2"/>
    <property type="match status" value="1"/>
</dbReference>
<dbReference type="Pfam" id="PF00560">
    <property type="entry name" value="LRR_1"/>
    <property type="match status" value="5"/>
</dbReference>
<feature type="domain" description="Leucine-rich repeat-containing N-terminal plant-type" evidence="10">
    <location>
        <begin position="25"/>
        <end position="63"/>
    </location>
</feature>
<evidence type="ECO:0000256" key="4">
    <source>
        <dbReference type="ARBA" id="ARBA00022737"/>
    </source>
</evidence>
<accession>A0AAD5ZB29</accession>
<evidence type="ECO:0000256" key="2">
    <source>
        <dbReference type="ARBA" id="ARBA00022614"/>
    </source>
</evidence>
<evidence type="ECO:0000313" key="12">
    <source>
        <dbReference type="Proteomes" id="UP001210211"/>
    </source>
</evidence>
<dbReference type="PRINTS" id="PR00019">
    <property type="entry name" value="LEURICHRPT"/>
</dbReference>
<evidence type="ECO:0000259" key="10">
    <source>
        <dbReference type="Pfam" id="PF08263"/>
    </source>
</evidence>
<keyword evidence="4" id="KW-0677">Repeat</keyword>
<dbReference type="FunFam" id="3.80.10.10:FF:000095">
    <property type="entry name" value="LRR receptor-like serine/threonine-protein kinase GSO1"/>
    <property type="match status" value="2"/>
</dbReference>
<dbReference type="PANTHER" id="PTHR48065:SF66">
    <property type="entry name" value="OS10G0469600 PROTEIN"/>
    <property type="match status" value="1"/>
</dbReference>
<evidence type="ECO:0000256" key="6">
    <source>
        <dbReference type="ARBA" id="ARBA00023136"/>
    </source>
</evidence>
<keyword evidence="3 8" id="KW-0812">Transmembrane</keyword>